<accession>A0AAI9FRK7</accession>
<evidence type="ECO:0000313" key="1">
    <source>
        <dbReference type="EMBL" id="EKT4090773.1"/>
    </source>
</evidence>
<dbReference type="AlphaFoldDB" id="A0AAI9FRK7"/>
<sequence length="102" mass="11123">MSEPIEHLKAAVAAAGGQKALAELVTRLGHPIRQAHVWNWMNVQNGLTPPYVAPFVEAATGITCEQLRPDLRWERDDQGRVTAYTVPIRSLHAGGDATNQSP</sequence>
<gene>
    <name evidence="1" type="ORF">QEG23_000243</name>
</gene>
<dbReference type="EMBL" id="ABLOJW010000001">
    <property type="protein sequence ID" value="EKT4090773.1"/>
    <property type="molecule type" value="Genomic_DNA"/>
</dbReference>
<dbReference type="SUPFAM" id="SSF47413">
    <property type="entry name" value="lambda repressor-like DNA-binding domains"/>
    <property type="match status" value="1"/>
</dbReference>
<dbReference type="InterPro" id="IPR010982">
    <property type="entry name" value="Lambda_DNA-bd_dom_sf"/>
</dbReference>
<protein>
    <submittedName>
        <fullName evidence="1">Helix-turn-helix domain-containing protein</fullName>
    </submittedName>
</protein>
<dbReference type="InterPro" id="IPR031856">
    <property type="entry name" value="YdaS_toxin-like"/>
</dbReference>
<name>A0AAI9FRK7_STEMA</name>
<organism evidence="1 2">
    <name type="scientific">Stenotrophomonas maltophilia</name>
    <name type="common">Pseudomonas maltophilia</name>
    <name type="synonym">Xanthomonas maltophilia</name>
    <dbReference type="NCBI Taxonomy" id="40324"/>
    <lineage>
        <taxon>Bacteria</taxon>
        <taxon>Pseudomonadati</taxon>
        <taxon>Pseudomonadota</taxon>
        <taxon>Gammaproteobacteria</taxon>
        <taxon>Lysobacterales</taxon>
        <taxon>Lysobacteraceae</taxon>
        <taxon>Stenotrophomonas</taxon>
        <taxon>Stenotrophomonas maltophilia group</taxon>
    </lineage>
</organism>
<dbReference type="GO" id="GO:0003677">
    <property type="term" value="F:DNA binding"/>
    <property type="evidence" value="ECO:0007669"/>
    <property type="project" value="InterPro"/>
</dbReference>
<dbReference type="Proteomes" id="UP001218208">
    <property type="component" value="Unassembled WGS sequence"/>
</dbReference>
<reference evidence="1" key="1">
    <citation type="submission" date="2022-07" db="EMBL/GenBank/DDBJ databases">
        <authorList>
            <consortium name="DAFM: The Division of Animal and Food Microbiology"/>
        </authorList>
    </citation>
    <scope>NUCLEOTIDE SEQUENCE</scope>
    <source>
        <strain evidence="1">19MO01SH01-2</strain>
    </source>
</reference>
<proteinExistence type="predicted"/>
<dbReference type="Gene3D" id="1.10.260.40">
    <property type="entry name" value="lambda repressor-like DNA-binding domains"/>
    <property type="match status" value="1"/>
</dbReference>
<comment type="caution">
    <text evidence="1">The sequence shown here is derived from an EMBL/GenBank/DDBJ whole genome shotgun (WGS) entry which is preliminary data.</text>
</comment>
<dbReference type="Pfam" id="PF15943">
    <property type="entry name" value="YdaS_toxin"/>
    <property type="match status" value="1"/>
</dbReference>
<evidence type="ECO:0000313" key="2">
    <source>
        <dbReference type="Proteomes" id="UP001218208"/>
    </source>
</evidence>